<evidence type="ECO:0000313" key="14">
    <source>
        <dbReference type="EMBL" id="KGD67117.1"/>
    </source>
</evidence>
<dbReference type="InterPro" id="IPR000531">
    <property type="entry name" value="Beta-barrel_TonB"/>
</dbReference>
<keyword evidence="3 9" id="KW-1134">Transmembrane beta strand</keyword>
<reference evidence="14 15" key="1">
    <citation type="submission" date="2014-09" db="EMBL/GenBank/DDBJ databases">
        <title>Whole Genome Shotgun of Flavobacterium aquatile LMG 4008.</title>
        <authorList>
            <person name="Gale A.N."/>
            <person name="Pipes S.E."/>
            <person name="Newman J.D."/>
        </authorList>
    </citation>
    <scope>NUCLEOTIDE SEQUENCE [LARGE SCALE GENOMIC DNA]</scope>
    <source>
        <strain evidence="14 15">LMG 4008</strain>
    </source>
</reference>
<organism evidence="14 15">
    <name type="scientific">Flavobacterium aquatile LMG 4008 = ATCC 11947</name>
    <dbReference type="NCBI Taxonomy" id="1453498"/>
    <lineage>
        <taxon>Bacteria</taxon>
        <taxon>Pseudomonadati</taxon>
        <taxon>Bacteroidota</taxon>
        <taxon>Flavobacteriia</taxon>
        <taxon>Flavobacteriales</taxon>
        <taxon>Flavobacteriaceae</taxon>
        <taxon>Flavobacterium</taxon>
    </lineage>
</organism>
<dbReference type="eggNOG" id="COG4772">
    <property type="taxonomic scope" value="Bacteria"/>
</dbReference>
<keyword evidence="15" id="KW-1185">Reference proteome</keyword>
<evidence type="ECO:0000259" key="13">
    <source>
        <dbReference type="Pfam" id="PF07715"/>
    </source>
</evidence>
<dbReference type="RefSeq" id="WP_035128408.1">
    <property type="nucleotide sequence ID" value="NZ_JRHH01000005.1"/>
</dbReference>
<dbReference type="InterPro" id="IPR012910">
    <property type="entry name" value="Plug_dom"/>
</dbReference>
<dbReference type="InterPro" id="IPR039426">
    <property type="entry name" value="TonB-dep_rcpt-like"/>
</dbReference>
<dbReference type="EMBL" id="JRHH01000005">
    <property type="protein sequence ID" value="KGD67117.1"/>
    <property type="molecule type" value="Genomic_DNA"/>
</dbReference>
<dbReference type="GO" id="GO:0044718">
    <property type="term" value="P:siderophore transmembrane transport"/>
    <property type="evidence" value="ECO:0007669"/>
    <property type="project" value="TreeGrafter"/>
</dbReference>
<evidence type="ECO:0000256" key="5">
    <source>
        <dbReference type="ARBA" id="ARBA00022729"/>
    </source>
</evidence>
<dbReference type="Pfam" id="PF13715">
    <property type="entry name" value="CarbopepD_reg_2"/>
    <property type="match status" value="1"/>
</dbReference>
<protein>
    <submittedName>
        <fullName evidence="14">TonB-dependent receptor</fullName>
    </submittedName>
</protein>
<dbReference type="InterPro" id="IPR037066">
    <property type="entry name" value="Plug_dom_sf"/>
</dbReference>
<comment type="similarity">
    <text evidence="9 10">Belongs to the TonB-dependent receptor family.</text>
</comment>
<proteinExistence type="inferred from homology"/>
<dbReference type="Pfam" id="PF07715">
    <property type="entry name" value="Plug"/>
    <property type="match status" value="1"/>
</dbReference>
<evidence type="ECO:0000256" key="10">
    <source>
        <dbReference type="RuleBase" id="RU003357"/>
    </source>
</evidence>
<keyword evidence="7 9" id="KW-0472">Membrane</keyword>
<dbReference type="OrthoDB" id="9761152at2"/>
<evidence type="ECO:0000256" key="2">
    <source>
        <dbReference type="ARBA" id="ARBA00022448"/>
    </source>
</evidence>
<dbReference type="GO" id="GO:0009279">
    <property type="term" value="C:cell outer membrane"/>
    <property type="evidence" value="ECO:0007669"/>
    <property type="project" value="UniProtKB-SubCell"/>
</dbReference>
<keyword evidence="8 9" id="KW-0998">Cell outer membrane</keyword>
<dbReference type="PROSITE" id="PS01156">
    <property type="entry name" value="TONB_DEPENDENT_REC_2"/>
    <property type="match status" value="1"/>
</dbReference>
<dbReference type="PANTHER" id="PTHR30069:SF50">
    <property type="entry name" value="TONB-DEPENDENT RECEPTOR HI_1217-RELATED"/>
    <property type="match status" value="1"/>
</dbReference>
<dbReference type="AlphaFoldDB" id="A0A095SRE1"/>
<keyword evidence="6 10" id="KW-0798">TonB box</keyword>
<evidence type="ECO:0000313" key="15">
    <source>
        <dbReference type="Proteomes" id="UP000029554"/>
    </source>
</evidence>
<accession>A0A095SRE1</accession>
<dbReference type="SUPFAM" id="SSF49464">
    <property type="entry name" value="Carboxypeptidase regulatory domain-like"/>
    <property type="match status" value="1"/>
</dbReference>
<evidence type="ECO:0000256" key="3">
    <source>
        <dbReference type="ARBA" id="ARBA00022452"/>
    </source>
</evidence>
<dbReference type="Gene3D" id="2.60.40.1120">
    <property type="entry name" value="Carboxypeptidase-like, regulatory domain"/>
    <property type="match status" value="1"/>
</dbReference>
<evidence type="ECO:0000256" key="9">
    <source>
        <dbReference type="PROSITE-ProRule" id="PRU01360"/>
    </source>
</evidence>
<gene>
    <name evidence="14" type="ORF">LG45_12890</name>
</gene>
<feature type="domain" description="TonB-dependent receptor-like beta-barrel" evidence="12">
    <location>
        <begin position="378"/>
        <end position="884"/>
    </location>
</feature>
<evidence type="ECO:0000256" key="11">
    <source>
        <dbReference type="SAM" id="SignalP"/>
    </source>
</evidence>
<comment type="caution">
    <text evidence="14">The sequence shown here is derived from an EMBL/GenBank/DDBJ whole genome shotgun (WGS) entry which is preliminary data.</text>
</comment>
<evidence type="ECO:0000259" key="12">
    <source>
        <dbReference type="Pfam" id="PF00593"/>
    </source>
</evidence>
<evidence type="ECO:0000256" key="6">
    <source>
        <dbReference type="ARBA" id="ARBA00023077"/>
    </source>
</evidence>
<evidence type="ECO:0000256" key="7">
    <source>
        <dbReference type="ARBA" id="ARBA00023136"/>
    </source>
</evidence>
<dbReference type="STRING" id="1453498.LG45_12890"/>
<sequence>MKNFKGNLFSILLLMMTSIVFSQGKIRGTVVDNELKGSLPGVNVVVKGSSTGASTDIDGKFIVTTTQTTGQVVVSFIGYKSMTVNFSVKNGETVDLGTITLTADSNELDEVVVRSSVIDVAKDRKTPVAVSTIRASEIQQKLGNLEFPEILANTPSVYATKSGGGFGDSRINIRGFAQENIAVMINGVPVNDMENSRVFWSNWAGLSDVTSAMQVQRGLGSSKLAISSVGGTINIITRTADMKEGGQISVGLANDDYLKTQASYSTGKMKNGLSASVLFSQTRGEGYVDGTGFEAGNYFVALGYEINKKHDVQLTFTGAPQFHDQRSNAPTINQYLKYGTGGEPNIKYNSDWGYLNGEEYSFRTNYYHKPVASLNWDWKINETTKLSTVLYGSWGRGGGTNGTGALRGNRFFSDNLRKPDGTINVDLIQAWNSGQQVTVIPGTGAQVPGSYTRAQIGGLYQNSSSSSNNATNGITQISSINSHNWYGGVMNLNKKLSQELTLDFGIDARTYRGIHFQNVNDLLGADGYADNTDVNNPGRFVNFEYAAEPNGNPFYNTDYQQKINYNNDGVVSWYGAFTQLEYSRKNLTAYIQGAISQQGFKREDYFKYLTTDPLYSTDFENILGGNVKGGVNYNINKNHNVFANAGYYSKQPFFNAVYINNASVVNENLTNEKILGFEAGYGFRSSKFNANLNFYRTSWKDRFLRITANIDEDLNNATPTIPGSAFLSGIEQVHTGFELDFTYKPMRILTINGMASMGNWKYGSDVTANYQDENSQVITNPSGEVFTETLYLDGLKVGDAAQTTASIGASLEVVRNVKIDGNYRYIDNLYASISPENFRTEAANKAGSLELPSYGLMDAGFSYKMMVGKDNTNSVNFRLNINNVLDKTYIAESRTNQFAATQAEFDGNTGNGLINPSGSQTSSSNFLKGNGPTQYATYQDYQNRGVYDGVDTRNQVFFGFGRTWNFTLSYNF</sequence>
<dbReference type="Gene3D" id="2.170.130.10">
    <property type="entry name" value="TonB-dependent receptor, plug domain"/>
    <property type="match status" value="1"/>
</dbReference>
<dbReference type="PANTHER" id="PTHR30069">
    <property type="entry name" value="TONB-DEPENDENT OUTER MEMBRANE RECEPTOR"/>
    <property type="match status" value="1"/>
</dbReference>
<keyword evidence="2 9" id="KW-0813">Transport</keyword>
<dbReference type="GO" id="GO:0015344">
    <property type="term" value="F:siderophore uptake transmembrane transporter activity"/>
    <property type="evidence" value="ECO:0007669"/>
    <property type="project" value="TreeGrafter"/>
</dbReference>
<dbReference type="InterPro" id="IPR036942">
    <property type="entry name" value="Beta-barrel_TonB_sf"/>
</dbReference>
<evidence type="ECO:0000256" key="8">
    <source>
        <dbReference type="ARBA" id="ARBA00023237"/>
    </source>
</evidence>
<keyword evidence="4 9" id="KW-0812">Transmembrane</keyword>
<dbReference type="InterPro" id="IPR008969">
    <property type="entry name" value="CarboxyPept-like_regulatory"/>
</dbReference>
<feature type="domain" description="TonB-dependent receptor plug" evidence="13">
    <location>
        <begin position="123"/>
        <end position="232"/>
    </location>
</feature>
<feature type="signal peptide" evidence="11">
    <location>
        <begin position="1"/>
        <end position="22"/>
    </location>
</feature>
<feature type="chain" id="PRO_5001918198" evidence="11">
    <location>
        <begin position="23"/>
        <end position="972"/>
    </location>
</feature>
<evidence type="ECO:0000256" key="1">
    <source>
        <dbReference type="ARBA" id="ARBA00004571"/>
    </source>
</evidence>
<comment type="subcellular location">
    <subcellularLocation>
        <location evidence="1 9">Cell outer membrane</location>
        <topology evidence="1 9">Multi-pass membrane protein</topology>
    </subcellularLocation>
</comment>
<keyword evidence="5 11" id="KW-0732">Signal</keyword>
<dbReference type="InterPro" id="IPR010917">
    <property type="entry name" value="TonB_rcpt_CS"/>
</dbReference>
<dbReference type="SUPFAM" id="SSF56935">
    <property type="entry name" value="Porins"/>
    <property type="match status" value="1"/>
</dbReference>
<dbReference type="Gene3D" id="2.40.170.20">
    <property type="entry name" value="TonB-dependent receptor, beta-barrel domain"/>
    <property type="match status" value="1"/>
</dbReference>
<evidence type="ECO:0000256" key="4">
    <source>
        <dbReference type="ARBA" id="ARBA00022692"/>
    </source>
</evidence>
<name>A0A095SRE1_9FLAO</name>
<dbReference type="PROSITE" id="PS52016">
    <property type="entry name" value="TONB_DEPENDENT_REC_3"/>
    <property type="match status" value="1"/>
</dbReference>
<keyword evidence="14" id="KW-0675">Receptor</keyword>
<dbReference type="Pfam" id="PF00593">
    <property type="entry name" value="TonB_dep_Rec_b-barrel"/>
    <property type="match status" value="1"/>
</dbReference>
<dbReference type="Proteomes" id="UP000029554">
    <property type="component" value="Unassembled WGS sequence"/>
</dbReference>